<sequence>MAKTAEQARQGQGIGLGGTYARLLAPAVNGRAAAVELVVSMALAMALAWLVFPQNPLLLGLGFPWAWLLPMVLALRYGTLIGVGSVLMLLGGWFVFHGMGAQDGAFPRMFFLGGLLLVLLAGQFGDVWGTRLARARAVNRYLDERLSALTKNHYLLRISHARLENDLLARPTTLRDTLSQLRGVTQQEAVQGEGGLAGARSMLQVVAQACQLEAAALYPCDGDGVVPEAVARIGAEFALDAGDTLVRHCLETRQLAHLRSDGLQHDAQTRYVAVAPVLAGADKLIGVLVVERMPFLALTYENLQMLMVLLGYYADGVDHARATQAIQSALPGCPYPFALDYARLSRLRRDTGIESSVVALVFDLDEARDALYEQVIRSRRALDVAWPVANPSHRALLTLMPLSDAQAVSAYLVRIEDMLRAQFGTDFEASKVGVYTLPVPAAGSEDALVRLLQRSQVDGGTPLQSEASHG</sequence>
<feature type="transmembrane region" description="Helical" evidence="1">
    <location>
        <begin position="32"/>
        <end position="52"/>
    </location>
</feature>
<keyword evidence="1" id="KW-1133">Transmembrane helix</keyword>
<evidence type="ECO:0000259" key="2">
    <source>
        <dbReference type="Pfam" id="PF13492"/>
    </source>
</evidence>
<dbReference type="Pfam" id="PF13492">
    <property type="entry name" value="GAF_3"/>
    <property type="match status" value="1"/>
</dbReference>
<dbReference type="InterPro" id="IPR031583">
    <property type="entry name" value="PelD_GGDEF"/>
</dbReference>
<keyword evidence="5" id="KW-1185">Reference proteome</keyword>
<dbReference type="RefSeq" id="WP_224078876.1">
    <property type="nucleotide sequence ID" value="NZ_CAJZAI010000002.1"/>
</dbReference>
<dbReference type="Gene3D" id="3.30.70.2880">
    <property type="match status" value="1"/>
</dbReference>
<protein>
    <recommendedName>
        <fullName evidence="6">Sugar ABC transporter</fullName>
    </recommendedName>
</protein>
<gene>
    <name evidence="4" type="ORF">LMG23992_01221</name>
</gene>
<comment type="caution">
    <text evidence="4">The sequence shown here is derived from an EMBL/GenBank/DDBJ whole genome shotgun (WGS) entry which is preliminary data.</text>
</comment>
<dbReference type="Gene3D" id="3.30.450.40">
    <property type="match status" value="1"/>
</dbReference>
<evidence type="ECO:0000256" key="1">
    <source>
        <dbReference type="SAM" id="Phobius"/>
    </source>
</evidence>
<dbReference type="Pfam" id="PF16963">
    <property type="entry name" value="PelD_GGDEF"/>
    <property type="match status" value="1"/>
</dbReference>
<feature type="domain" description="PelD GGDEF" evidence="3">
    <location>
        <begin position="331"/>
        <end position="454"/>
    </location>
</feature>
<feature type="transmembrane region" description="Helical" evidence="1">
    <location>
        <begin position="72"/>
        <end position="96"/>
    </location>
</feature>
<proteinExistence type="predicted"/>
<dbReference type="InterPro" id="IPR038367">
    <property type="entry name" value="PelD_GGDEF_sf"/>
</dbReference>
<feature type="transmembrane region" description="Helical" evidence="1">
    <location>
        <begin position="108"/>
        <end position="129"/>
    </location>
</feature>
<dbReference type="InterPro" id="IPR003018">
    <property type="entry name" value="GAF"/>
</dbReference>
<dbReference type="InterPro" id="IPR029016">
    <property type="entry name" value="GAF-like_dom_sf"/>
</dbReference>
<keyword evidence="1" id="KW-0812">Transmembrane</keyword>
<evidence type="ECO:0000313" key="5">
    <source>
        <dbReference type="Proteomes" id="UP000727654"/>
    </source>
</evidence>
<name>A0ABM8WMK8_9BURK</name>
<feature type="domain" description="GAF" evidence="2">
    <location>
        <begin position="202"/>
        <end position="309"/>
    </location>
</feature>
<reference evidence="4 5" key="1">
    <citation type="submission" date="2021-08" db="EMBL/GenBank/DDBJ databases">
        <authorList>
            <person name="Peeters C."/>
        </authorList>
    </citation>
    <scope>NUCLEOTIDE SEQUENCE [LARGE SCALE GENOMIC DNA]</scope>
    <source>
        <strain evidence="4 5">LMG 23992</strain>
    </source>
</reference>
<organism evidence="4 5">
    <name type="scientific">Cupriavidus laharis</name>
    <dbReference type="NCBI Taxonomy" id="151654"/>
    <lineage>
        <taxon>Bacteria</taxon>
        <taxon>Pseudomonadati</taxon>
        <taxon>Pseudomonadota</taxon>
        <taxon>Betaproteobacteria</taxon>
        <taxon>Burkholderiales</taxon>
        <taxon>Burkholderiaceae</taxon>
        <taxon>Cupriavidus</taxon>
    </lineage>
</organism>
<dbReference type="Proteomes" id="UP000727654">
    <property type="component" value="Unassembled WGS sequence"/>
</dbReference>
<keyword evidence="1" id="KW-0472">Membrane</keyword>
<dbReference type="EMBL" id="CAJZAI010000002">
    <property type="protein sequence ID" value="CAG9168620.1"/>
    <property type="molecule type" value="Genomic_DNA"/>
</dbReference>
<evidence type="ECO:0000313" key="4">
    <source>
        <dbReference type="EMBL" id="CAG9168620.1"/>
    </source>
</evidence>
<dbReference type="SUPFAM" id="SSF55781">
    <property type="entry name" value="GAF domain-like"/>
    <property type="match status" value="1"/>
</dbReference>
<evidence type="ECO:0008006" key="6">
    <source>
        <dbReference type="Google" id="ProtNLM"/>
    </source>
</evidence>
<evidence type="ECO:0000259" key="3">
    <source>
        <dbReference type="Pfam" id="PF16963"/>
    </source>
</evidence>
<accession>A0ABM8WMK8</accession>